<evidence type="ECO:0000313" key="2">
    <source>
        <dbReference type="EMBL" id="MEN3236731.1"/>
    </source>
</evidence>
<dbReference type="EMBL" id="JAQYXP010000003">
    <property type="protein sequence ID" value="MEN3236731.1"/>
    <property type="molecule type" value="Genomic_DNA"/>
</dbReference>
<dbReference type="Gene3D" id="1.50.10.150">
    <property type="entry name" value="Voltage-dependent anion channel"/>
    <property type="match status" value="1"/>
</dbReference>
<gene>
    <name evidence="2" type="ORF">PUR29_24715</name>
</gene>
<dbReference type="InterPro" id="IPR052951">
    <property type="entry name" value="Tellurite_res_ion_channel"/>
</dbReference>
<dbReference type="RefSeq" id="WP_236012929.1">
    <property type="nucleotide sequence ID" value="NZ_JACWCT010000076.1"/>
</dbReference>
<protein>
    <submittedName>
        <fullName evidence="2">Uncharacterized protein</fullName>
    </submittedName>
</protein>
<evidence type="ECO:0000313" key="3">
    <source>
        <dbReference type="Proteomes" id="UP001407347"/>
    </source>
</evidence>
<feature type="transmembrane region" description="Helical" evidence="1">
    <location>
        <begin position="77"/>
        <end position="98"/>
    </location>
</feature>
<name>A0ABU9ZYU2_9HYPH</name>
<proteinExistence type="predicted"/>
<keyword evidence="1" id="KW-0472">Membrane</keyword>
<comment type="caution">
    <text evidence="2">The sequence shown here is derived from an EMBL/GenBank/DDBJ whole genome shotgun (WGS) entry which is preliminary data.</text>
</comment>
<dbReference type="InterPro" id="IPR038665">
    <property type="entry name" value="Voltage-dep_anion_channel_sf"/>
</dbReference>
<sequence length="114" mass="11459">MAYLSVGGGALDLLAHALIGYGLLQMLVLARLSPWIARAGAVPGLWAFSFGANALATAPTCLVAQGDAGALAVLAPALFQAANGLVLGLAAMTLALLVRGRMFVAPVTASRART</sequence>
<keyword evidence="1" id="KW-1133">Transmembrane helix</keyword>
<feature type="transmembrane region" description="Helical" evidence="1">
    <location>
        <begin position="44"/>
        <end position="65"/>
    </location>
</feature>
<accession>A0ABU9ZYU2</accession>
<dbReference type="PANTHER" id="PTHR37955:SF1">
    <property type="entry name" value="DEP DOMAIN-CONTAINING PROTEIN"/>
    <property type="match status" value="1"/>
</dbReference>
<organism evidence="2 3">
    <name type="scientific">Methylobacterium ajmalii</name>
    <dbReference type="NCBI Taxonomy" id="2738439"/>
    <lineage>
        <taxon>Bacteria</taxon>
        <taxon>Pseudomonadati</taxon>
        <taxon>Pseudomonadota</taxon>
        <taxon>Alphaproteobacteria</taxon>
        <taxon>Hyphomicrobiales</taxon>
        <taxon>Methylobacteriaceae</taxon>
        <taxon>Methylobacterium</taxon>
    </lineage>
</organism>
<keyword evidence="3" id="KW-1185">Reference proteome</keyword>
<reference evidence="2 3" key="1">
    <citation type="journal article" date="2023" name="PLoS ONE">
        <title>Complete genome assembly of Hawai'i environmental nontuberculous mycobacteria reveals unexpected co-isolation with methylobacteria.</title>
        <authorList>
            <person name="Hendrix J."/>
            <person name="Epperson L.E."/>
            <person name="Tong E.I."/>
            <person name="Chan Y.L."/>
            <person name="Hasan N.A."/>
            <person name="Dawrs S.N."/>
            <person name="Norton G.J."/>
            <person name="Virdi R."/>
            <person name="Crooks J.L."/>
            <person name="Chan E.D."/>
            <person name="Honda J.R."/>
            <person name="Strong M."/>
        </authorList>
    </citation>
    <scope>NUCLEOTIDE SEQUENCE [LARGE SCALE GENOMIC DNA]</scope>
    <source>
        <strain evidence="2 3">NJH_HI04-1</strain>
    </source>
</reference>
<dbReference type="Proteomes" id="UP001407347">
    <property type="component" value="Unassembled WGS sequence"/>
</dbReference>
<feature type="transmembrane region" description="Helical" evidence="1">
    <location>
        <begin position="13"/>
        <end position="32"/>
    </location>
</feature>
<keyword evidence="1" id="KW-0812">Transmembrane</keyword>
<dbReference type="PANTHER" id="PTHR37955">
    <property type="entry name" value="TELLURITE RESISTANCE PROTEIN TEHA"/>
    <property type="match status" value="1"/>
</dbReference>
<evidence type="ECO:0000256" key="1">
    <source>
        <dbReference type="SAM" id="Phobius"/>
    </source>
</evidence>